<evidence type="ECO:0000313" key="3">
    <source>
        <dbReference type="EMBL" id="SQJ00409.1"/>
    </source>
</evidence>
<dbReference type="InterPro" id="IPR048399">
    <property type="entry name" value="DUF4438_C"/>
</dbReference>
<evidence type="ECO:0000259" key="1">
    <source>
        <dbReference type="Pfam" id="PF14505"/>
    </source>
</evidence>
<dbReference type="Gene3D" id="2.40.10.170">
    <property type="match status" value="1"/>
</dbReference>
<dbReference type="InterPro" id="IPR044909">
    <property type="entry name" value="TM_1086_sf"/>
</dbReference>
<dbReference type="Pfam" id="PF14505">
    <property type="entry name" value="DUF4438"/>
    <property type="match status" value="1"/>
</dbReference>
<dbReference type="Proteomes" id="UP000249008">
    <property type="component" value="Chromosome 1"/>
</dbReference>
<accession>A0AAX1TQV8</accession>
<feature type="domain" description="DUF4438" evidence="1">
    <location>
        <begin position="27"/>
        <end position="159"/>
    </location>
</feature>
<dbReference type="InterPro" id="IPR029433">
    <property type="entry name" value="DUF4438_N"/>
</dbReference>
<evidence type="ECO:0000259" key="2">
    <source>
        <dbReference type="Pfam" id="PF20999"/>
    </source>
</evidence>
<dbReference type="Gene3D" id="2.102.30.10">
    <property type="entry name" value="tm1086 (SG structure) domain"/>
    <property type="match status" value="1"/>
</dbReference>
<evidence type="ECO:0008006" key="5">
    <source>
        <dbReference type="Google" id="ProtNLM"/>
    </source>
</evidence>
<dbReference type="Gene3D" id="4.10.1180.10">
    <property type="entry name" value="tm1086 domain"/>
    <property type="match status" value="1"/>
</dbReference>
<dbReference type="AlphaFoldDB" id="A0AAX1TQV8"/>
<protein>
    <recommendedName>
        <fullName evidence="5">DUF4438 domain-containing protein</fullName>
    </recommendedName>
</protein>
<reference evidence="3 4" key="1">
    <citation type="submission" date="2018-06" db="EMBL/GenBank/DDBJ databases">
        <authorList>
            <consortium name="Pathogen Informatics"/>
            <person name="Doyle S."/>
        </authorList>
    </citation>
    <scope>NUCLEOTIDE SEQUENCE [LARGE SCALE GENOMIC DNA]</scope>
    <source>
        <strain evidence="3 4">NCTC12112</strain>
    </source>
</reference>
<sequence>MIKTNKEFLVMQSVGGKVHSPTIASPYRISRDGEPMILPATGGISYNVKVGDSCMTWVGDHVEPGVSVKNDNVNENNALMVFGCIGNTAKIMTGDAKGATGFVTGGHGGIEHTLVYFDEETLEKLNIDDKILVKAFGQGLKIEGFDDIVCMNIDPALLEKMEIKITEDGCLEVPVATEIPPYLMGSGVGSATAFSGDYDIMTGDKEANEKYGINELRFGDIVLLQDCNNCFGRDYLKGSVTIGVVVHSDCIKAGHGPGVTAIMSCPVSKIRGRKDKNANIAYYLGITK</sequence>
<dbReference type="Pfam" id="PF20999">
    <property type="entry name" value="DUF4438_C"/>
    <property type="match status" value="1"/>
</dbReference>
<organism evidence="3 4">
    <name type="scientific">Fusobacterium ulcerans</name>
    <dbReference type="NCBI Taxonomy" id="861"/>
    <lineage>
        <taxon>Bacteria</taxon>
        <taxon>Fusobacteriati</taxon>
        <taxon>Fusobacteriota</taxon>
        <taxon>Fusobacteriia</taxon>
        <taxon>Fusobacteriales</taxon>
        <taxon>Fusobacteriaceae</taxon>
        <taxon>Fusobacterium</taxon>
    </lineage>
</organism>
<feature type="domain" description="DUF4438" evidence="2">
    <location>
        <begin position="160"/>
        <end position="284"/>
    </location>
</feature>
<dbReference type="InterPro" id="IPR044910">
    <property type="entry name" value="TM_1086_SG_dom"/>
</dbReference>
<evidence type="ECO:0000313" key="4">
    <source>
        <dbReference type="Proteomes" id="UP000249008"/>
    </source>
</evidence>
<dbReference type="RefSeq" id="WP_005976216.1">
    <property type="nucleotide sequence ID" value="NZ_CABKNW010000001.1"/>
</dbReference>
<dbReference type="GeneID" id="78455294"/>
<dbReference type="KEGG" id="ful:C4N20_10755"/>
<proteinExistence type="predicted"/>
<dbReference type="EMBL" id="LS483487">
    <property type="protein sequence ID" value="SQJ00409.1"/>
    <property type="molecule type" value="Genomic_DNA"/>
</dbReference>
<gene>
    <name evidence="3" type="ORF">NCTC12112_00707</name>
</gene>
<name>A0AAX1TQV8_9FUSO</name>